<dbReference type="Gene3D" id="3.40.390.10">
    <property type="entry name" value="Collagenase (Catalytic Domain)"/>
    <property type="match status" value="1"/>
</dbReference>
<dbReference type="PANTHER" id="PTHR11733">
    <property type="entry name" value="ZINC METALLOPROTEASE FAMILY M13 NEPRILYSIN-RELATED"/>
    <property type="match status" value="1"/>
</dbReference>
<dbReference type="GO" id="GO:0004222">
    <property type="term" value="F:metalloendopeptidase activity"/>
    <property type="evidence" value="ECO:0007669"/>
    <property type="project" value="InterPro"/>
</dbReference>
<comment type="similarity">
    <text evidence="1">Belongs to the peptidase M13 family.</text>
</comment>
<dbReference type="EMBL" id="GBBM01006328">
    <property type="protein sequence ID" value="JAC29090.1"/>
    <property type="molecule type" value="mRNA"/>
</dbReference>
<organism evidence="3">
    <name type="scientific">Amblyomma triste</name>
    <name type="common">Neotropical tick</name>
    <dbReference type="NCBI Taxonomy" id="251400"/>
    <lineage>
        <taxon>Eukaryota</taxon>
        <taxon>Metazoa</taxon>
        <taxon>Ecdysozoa</taxon>
        <taxon>Arthropoda</taxon>
        <taxon>Chelicerata</taxon>
        <taxon>Arachnida</taxon>
        <taxon>Acari</taxon>
        <taxon>Parasitiformes</taxon>
        <taxon>Ixodida</taxon>
        <taxon>Ixodoidea</taxon>
        <taxon>Ixodidae</taxon>
        <taxon>Amblyomminae</taxon>
        <taxon>Amblyomma</taxon>
    </lineage>
</organism>
<dbReference type="Gene3D" id="1.10.1380.10">
    <property type="entry name" value="Neutral endopeptidase , domain2"/>
    <property type="match status" value="1"/>
</dbReference>
<feature type="non-terminal residue" evidence="3">
    <location>
        <position position="1"/>
    </location>
</feature>
<evidence type="ECO:0000259" key="2">
    <source>
        <dbReference type="Pfam" id="PF05649"/>
    </source>
</evidence>
<dbReference type="PANTHER" id="PTHR11733:SF241">
    <property type="entry name" value="GH26575P-RELATED"/>
    <property type="match status" value="1"/>
</dbReference>
<sequence length="378" mass="44165">RYFICDDGGSSAHIVVTMPNDFYVSGIDYADYEGLSKQGSDALPEIVAFDYSEHQMKFENAYKTFILESIKLLGRKRVIDEQAAKVADDIILFEKNLSKFMPSEETQRQKMTLKEFGDNIARDFPITEILRKDFKDVDASINEKTVVFVEHLEHYKDIVKLLNETQLRTLKNYVLWTKIRNMAKAEGTLLHDIYLAYNRATSIEGVGNDQKQRNIKLACMHQLLNRHVMYSAAAHYYIKAKFGKKAKKDVLKMMEFVTSAFKYIIKNNHWMSNRTKARALQRVKTMKVILGYPDWMLNRTTINALYKFVPEIKAKESFVKHFFYLQENDHKQELLKLSKKDMKKEFEDVPLRSHGYYNEPTETLVYPAAALATHYRGR</sequence>
<dbReference type="SUPFAM" id="SSF55486">
    <property type="entry name" value="Metalloproteases ('zincins'), catalytic domain"/>
    <property type="match status" value="1"/>
</dbReference>
<evidence type="ECO:0000256" key="1">
    <source>
        <dbReference type="ARBA" id="ARBA00007357"/>
    </source>
</evidence>
<dbReference type="PROSITE" id="PS51885">
    <property type="entry name" value="NEPRILYSIN"/>
    <property type="match status" value="1"/>
</dbReference>
<dbReference type="InterPro" id="IPR000718">
    <property type="entry name" value="Peptidase_M13"/>
</dbReference>
<dbReference type="InterPro" id="IPR008753">
    <property type="entry name" value="Peptidase_M13_N"/>
</dbReference>
<dbReference type="InterPro" id="IPR024079">
    <property type="entry name" value="MetalloPept_cat_dom_sf"/>
</dbReference>
<dbReference type="InterPro" id="IPR042089">
    <property type="entry name" value="Peptidase_M13_dom_2"/>
</dbReference>
<accession>A0A023G861</accession>
<evidence type="ECO:0000313" key="3">
    <source>
        <dbReference type="EMBL" id="JAC29090.1"/>
    </source>
</evidence>
<dbReference type="GO" id="GO:0005886">
    <property type="term" value="C:plasma membrane"/>
    <property type="evidence" value="ECO:0007669"/>
    <property type="project" value="TreeGrafter"/>
</dbReference>
<dbReference type="Pfam" id="PF05649">
    <property type="entry name" value="Peptidase_M13_N"/>
    <property type="match status" value="1"/>
</dbReference>
<dbReference type="AlphaFoldDB" id="A0A023G861"/>
<feature type="non-terminal residue" evidence="3">
    <location>
        <position position="378"/>
    </location>
</feature>
<protein>
    <submittedName>
        <fullName evidence="3">Putative peptidase family m13 includes neprilysin</fullName>
    </submittedName>
</protein>
<name>A0A023G861_AMBTT</name>
<feature type="domain" description="Peptidase M13 N-terminal" evidence="2">
    <location>
        <begin position="51"/>
        <end position="293"/>
    </location>
</feature>
<proteinExistence type="evidence at transcript level"/>
<reference evidence="3" key="1">
    <citation type="submission" date="2014-03" db="EMBL/GenBank/DDBJ databases">
        <title>The sialotranscriptome of Amblyomma triste, Amblyomma parvum and Amblyomma cajennense ticks, uncovered by 454-based RNA-seq.</title>
        <authorList>
            <person name="Garcia G.R."/>
            <person name="Gardinassi L.G."/>
            <person name="Ribeiro J.M."/>
            <person name="Anatriello E."/>
            <person name="Ferreira B.R."/>
            <person name="Moreira H.N."/>
            <person name="Mafra C."/>
            <person name="Olegario M.M."/>
            <person name="Szabo P.J."/>
            <person name="Miranda-Santos I.K."/>
            <person name="Maruyama S.R."/>
        </authorList>
    </citation>
    <scope>NUCLEOTIDE SEQUENCE</scope>
    <source>
        <strain evidence="3">Mato Grasso do Sul</strain>
        <tissue evidence="3">Salivary glands</tissue>
    </source>
</reference>
<dbReference type="GO" id="GO:0016485">
    <property type="term" value="P:protein processing"/>
    <property type="evidence" value="ECO:0007669"/>
    <property type="project" value="TreeGrafter"/>
</dbReference>